<name>A0A4Z1EFL6_9HELO</name>
<dbReference type="Proteomes" id="UP000297777">
    <property type="component" value="Unassembled WGS sequence"/>
</dbReference>
<feature type="transmembrane region" description="Helical" evidence="1">
    <location>
        <begin position="339"/>
        <end position="363"/>
    </location>
</feature>
<dbReference type="AlphaFoldDB" id="A0A4Z1EFL6"/>
<dbReference type="InterPro" id="IPR046529">
    <property type="entry name" value="DUF6594"/>
</dbReference>
<evidence type="ECO:0000313" key="3">
    <source>
        <dbReference type="EMBL" id="TGO10039.1"/>
    </source>
</evidence>
<dbReference type="OrthoDB" id="3533814at2759"/>
<sequence>MSTPPPREIDVTTEKKAPECRVTISLDSHSLLPIRPDGITDEQFKQGCPDEKSERYLKYLRGIKNRISSEHKIIPASKFKQPELINEHHADAKTVERHAEGYPQLAAVINSDERFMLYRRFGFLQTRLLLNKQEEMRVLERRLYHIDRYYGRNEPARLRSHDICNAIDDDHRNIVVECEKKYNEYAQLLTHARTLASFDKPRAADYLRLKDYFDRFPPLCGDEQEWILLQDDLITLKPTRDNTWLDTLIERIPERFPCRLTRSHNYEIDAKYKQTEANYPFNQELRQKTNPDTTKIFLSDPDRVNAIASVVLLATVLGSFVIPVTILWCLFQMSNPGSANIGIILAILLASAFIFSAVISLFTRAKRHEVLAATAAYCAGLVLFVGNVETVGEMFLAD</sequence>
<evidence type="ECO:0000256" key="1">
    <source>
        <dbReference type="SAM" id="Phobius"/>
    </source>
</evidence>
<gene>
    <name evidence="3" type="ORF">BTUL_0146g00170</name>
</gene>
<feature type="domain" description="DUF6594" evidence="2">
    <location>
        <begin position="102"/>
        <end position="382"/>
    </location>
</feature>
<dbReference type="EMBL" id="PQXH01000146">
    <property type="protein sequence ID" value="TGO10039.1"/>
    <property type="molecule type" value="Genomic_DNA"/>
</dbReference>
<feature type="transmembrane region" description="Helical" evidence="1">
    <location>
        <begin position="370"/>
        <end position="388"/>
    </location>
</feature>
<proteinExistence type="predicted"/>
<dbReference type="PANTHER" id="PTHR34502">
    <property type="entry name" value="DUF6594 DOMAIN-CONTAINING PROTEIN-RELATED"/>
    <property type="match status" value="1"/>
</dbReference>
<evidence type="ECO:0000259" key="2">
    <source>
        <dbReference type="Pfam" id="PF20237"/>
    </source>
</evidence>
<protein>
    <recommendedName>
        <fullName evidence="2">DUF6594 domain-containing protein</fullName>
    </recommendedName>
</protein>
<accession>A0A4Z1EFL6</accession>
<comment type="caution">
    <text evidence="3">The sequence shown here is derived from an EMBL/GenBank/DDBJ whole genome shotgun (WGS) entry which is preliminary data.</text>
</comment>
<reference evidence="3 4" key="1">
    <citation type="submission" date="2017-12" db="EMBL/GenBank/DDBJ databases">
        <title>Comparative genomics of Botrytis spp.</title>
        <authorList>
            <person name="Valero-Jimenez C.A."/>
            <person name="Tapia P."/>
            <person name="Veloso J."/>
            <person name="Silva-Moreno E."/>
            <person name="Staats M."/>
            <person name="Valdes J.H."/>
            <person name="Van Kan J.A.L."/>
        </authorList>
    </citation>
    <scope>NUCLEOTIDE SEQUENCE [LARGE SCALE GENOMIC DNA]</scope>
    <source>
        <strain evidence="3 4">Bt9001</strain>
    </source>
</reference>
<keyword evidence="1" id="KW-1133">Transmembrane helix</keyword>
<organism evidence="3 4">
    <name type="scientific">Botrytis tulipae</name>
    <dbReference type="NCBI Taxonomy" id="87230"/>
    <lineage>
        <taxon>Eukaryota</taxon>
        <taxon>Fungi</taxon>
        <taxon>Dikarya</taxon>
        <taxon>Ascomycota</taxon>
        <taxon>Pezizomycotina</taxon>
        <taxon>Leotiomycetes</taxon>
        <taxon>Helotiales</taxon>
        <taxon>Sclerotiniaceae</taxon>
        <taxon>Botrytis</taxon>
    </lineage>
</organism>
<evidence type="ECO:0000313" key="4">
    <source>
        <dbReference type="Proteomes" id="UP000297777"/>
    </source>
</evidence>
<feature type="transmembrane region" description="Helical" evidence="1">
    <location>
        <begin position="304"/>
        <end position="333"/>
    </location>
</feature>
<keyword evidence="4" id="KW-1185">Reference proteome</keyword>
<keyword evidence="1" id="KW-0472">Membrane</keyword>
<keyword evidence="1" id="KW-0812">Transmembrane</keyword>
<dbReference type="PANTHER" id="PTHR34502:SF3">
    <property type="entry name" value="DUF6594 DOMAIN-CONTAINING PROTEIN"/>
    <property type="match status" value="1"/>
</dbReference>
<dbReference type="Pfam" id="PF20237">
    <property type="entry name" value="DUF6594"/>
    <property type="match status" value="1"/>
</dbReference>